<keyword evidence="3" id="KW-1185">Reference proteome</keyword>
<dbReference type="Proteomes" id="UP000242715">
    <property type="component" value="Unassembled WGS sequence"/>
</dbReference>
<dbReference type="AlphaFoldDB" id="A0A2Z6NH29"/>
<dbReference type="EMBL" id="DF973956">
    <property type="protein sequence ID" value="GAU43071.1"/>
    <property type="molecule type" value="Genomic_DNA"/>
</dbReference>
<evidence type="ECO:0000313" key="2">
    <source>
        <dbReference type="EMBL" id="GAU43071.1"/>
    </source>
</evidence>
<sequence length="68" mass="7846">MKFASNVWGFVGEATMLECIVELLRYLHKRRIDAKIADEEDRTVLPPQEPRRPETEPEMVAVGYRLSG</sequence>
<protein>
    <submittedName>
        <fullName evidence="2">Uncharacterized protein</fullName>
    </submittedName>
</protein>
<gene>
    <name evidence="2" type="ORF">TSUD_194250</name>
</gene>
<evidence type="ECO:0000256" key="1">
    <source>
        <dbReference type="SAM" id="MobiDB-lite"/>
    </source>
</evidence>
<feature type="region of interest" description="Disordered" evidence="1">
    <location>
        <begin position="38"/>
        <end position="60"/>
    </location>
</feature>
<organism evidence="2 3">
    <name type="scientific">Trifolium subterraneum</name>
    <name type="common">Subterranean clover</name>
    <dbReference type="NCBI Taxonomy" id="3900"/>
    <lineage>
        <taxon>Eukaryota</taxon>
        <taxon>Viridiplantae</taxon>
        <taxon>Streptophyta</taxon>
        <taxon>Embryophyta</taxon>
        <taxon>Tracheophyta</taxon>
        <taxon>Spermatophyta</taxon>
        <taxon>Magnoliopsida</taxon>
        <taxon>eudicotyledons</taxon>
        <taxon>Gunneridae</taxon>
        <taxon>Pentapetalae</taxon>
        <taxon>rosids</taxon>
        <taxon>fabids</taxon>
        <taxon>Fabales</taxon>
        <taxon>Fabaceae</taxon>
        <taxon>Papilionoideae</taxon>
        <taxon>50 kb inversion clade</taxon>
        <taxon>NPAAA clade</taxon>
        <taxon>Hologalegina</taxon>
        <taxon>IRL clade</taxon>
        <taxon>Trifolieae</taxon>
        <taxon>Trifolium</taxon>
    </lineage>
</organism>
<reference evidence="3" key="1">
    <citation type="journal article" date="2017" name="Front. Plant Sci.">
        <title>Climate Clever Clovers: New Paradigm to Reduce the Environmental Footprint of Ruminants by Breeding Low Methanogenic Forages Utilizing Haplotype Variation.</title>
        <authorList>
            <person name="Kaur P."/>
            <person name="Appels R."/>
            <person name="Bayer P.E."/>
            <person name="Keeble-Gagnere G."/>
            <person name="Wang J."/>
            <person name="Hirakawa H."/>
            <person name="Shirasawa K."/>
            <person name="Vercoe P."/>
            <person name="Stefanova K."/>
            <person name="Durmic Z."/>
            <person name="Nichols P."/>
            <person name="Revell C."/>
            <person name="Isobe S.N."/>
            <person name="Edwards D."/>
            <person name="Erskine W."/>
        </authorList>
    </citation>
    <scope>NUCLEOTIDE SEQUENCE [LARGE SCALE GENOMIC DNA]</scope>
    <source>
        <strain evidence="3">cv. Daliak</strain>
    </source>
</reference>
<evidence type="ECO:0000313" key="3">
    <source>
        <dbReference type="Proteomes" id="UP000242715"/>
    </source>
</evidence>
<name>A0A2Z6NH29_TRISU</name>
<accession>A0A2Z6NH29</accession>
<proteinExistence type="predicted"/>